<evidence type="ECO:0000313" key="13">
    <source>
        <dbReference type="Proteomes" id="UP000007798"/>
    </source>
</evidence>
<dbReference type="InterPro" id="IPR039763">
    <property type="entry name" value="ARMT1"/>
</dbReference>
<feature type="domain" description="Damage-control phosphatase ARMT1-like metal-binding" evidence="11">
    <location>
        <begin position="24"/>
        <end position="357"/>
    </location>
</feature>
<evidence type="ECO:0000256" key="7">
    <source>
        <dbReference type="ARBA" id="ARBA00023211"/>
    </source>
</evidence>
<dbReference type="PANTHER" id="PTHR12260">
    <property type="entry name" value="DAMAGE-CONTROL PHOSPHATASE ARMT1"/>
    <property type="match status" value="1"/>
</dbReference>
<dbReference type="InterPro" id="IPR002791">
    <property type="entry name" value="ARMT1-like_metal-bd"/>
</dbReference>
<evidence type="ECO:0000256" key="2">
    <source>
        <dbReference type="ARBA" id="ARBA00001326"/>
    </source>
</evidence>
<dbReference type="GO" id="GO:0097023">
    <property type="term" value="F:fructose 6-phosphate aldolase activity"/>
    <property type="evidence" value="ECO:0007669"/>
    <property type="project" value="RHEA"/>
</dbReference>
<dbReference type="GO" id="GO:0046872">
    <property type="term" value="F:metal ion binding"/>
    <property type="evidence" value="ECO:0007669"/>
    <property type="project" value="UniProtKB-UniRule"/>
</dbReference>
<comment type="cofactor">
    <cofactor evidence="10">
        <name>Mn(2+)</name>
        <dbReference type="ChEBI" id="CHEBI:29035"/>
    </cofactor>
    <cofactor evidence="10">
        <name>Ni(2+)</name>
        <dbReference type="ChEBI" id="CHEBI:49786"/>
    </cofactor>
</comment>
<dbReference type="Gene3D" id="1.20.930.60">
    <property type="match status" value="1"/>
</dbReference>
<keyword evidence="6 10" id="KW-0378">Hydrolase</keyword>
<evidence type="ECO:0000256" key="6">
    <source>
        <dbReference type="ARBA" id="ARBA00022801"/>
    </source>
</evidence>
<gene>
    <name evidence="12" type="primary">Dwil\GK15630</name>
    <name evidence="12" type="ORF">Dwil_GK15630</name>
</gene>
<dbReference type="AlphaFoldDB" id="B4MS51"/>
<dbReference type="EC" id="2.1.1.-" evidence="10"/>
<comment type="catalytic activity">
    <reaction evidence="9 10">
        <text>beta-D-fructose 6-phosphate = dihydroxyacetone + D-glyceraldehyde 3-phosphate</text>
        <dbReference type="Rhea" id="RHEA:28002"/>
        <dbReference type="ChEBI" id="CHEBI:16016"/>
        <dbReference type="ChEBI" id="CHEBI:57634"/>
        <dbReference type="ChEBI" id="CHEBI:59776"/>
    </reaction>
</comment>
<evidence type="ECO:0000256" key="1">
    <source>
        <dbReference type="ARBA" id="ARBA00000807"/>
    </source>
</evidence>
<keyword evidence="5 10" id="KW-0479">Metal-binding</keyword>
<dbReference type="FunCoup" id="B4MS51">
    <property type="interactions" value="64"/>
</dbReference>
<dbReference type="EMBL" id="CH963850">
    <property type="protein sequence ID" value="EDW74940.2"/>
    <property type="molecule type" value="Genomic_DNA"/>
</dbReference>
<evidence type="ECO:0000313" key="12">
    <source>
        <dbReference type="EMBL" id="EDW74940.2"/>
    </source>
</evidence>
<evidence type="ECO:0000256" key="3">
    <source>
        <dbReference type="ARBA" id="ARBA00009519"/>
    </source>
</evidence>
<dbReference type="GO" id="GO:0006974">
    <property type="term" value="P:DNA damage response"/>
    <property type="evidence" value="ECO:0007669"/>
    <property type="project" value="TreeGrafter"/>
</dbReference>
<dbReference type="EC" id="3.1.3.-" evidence="10"/>
<dbReference type="GO" id="GO:0103026">
    <property type="term" value="F:fructose-1-phosphatase activity"/>
    <property type="evidence" value="ECO:0007669"/>
    <property type="project" value="RHEA"/>
</dbReference>
<dbReference type="Gene3D" id="3.40.50.10880">
    <property type="entry name" value="Uncharacterised protein PF01937, DUF89, domain 3"/>
    <property type="match status" value="1"/>
</dbReference>
<protein>
    <recommendedName>
        <fullName evidence="10">Sugar phosphate phosphatase</fullName>
        <ecNumber evidence="10">2.1.1.-</ecNumber>
        <ecNumber evidence="10">3.1.3.-</ecNumber>
    </recommendedName>
</protein>
<comment type="domain">
    <text evidence="10">Subfamily III proteins have a conserved RTxK motif about 40-50 residues from the C-terminus; the threonine may be replaced by serine or cysteine.</text>
</comment>
<keyword evidence="13" id="KW-1185">Reference proteome</keyword>
<dbReference type="KEGG" id="dwi:6640931"/>
<dbReference type="Pfam" id="PF01937">
    <property type="entry name" value="ARMT1-like_dom"/>
    <property type="match status" value="1"/>
</dbReference>
<accession>B4MS51</accession>
<dbReference type="eggNOG" id="KOG3870">
    <property type="taxonomic scope" value="Eukaryota"/>
</dbReference>
<keyword evidence="4" id="KW-0533">Nickel</keyword>
<dbReference type="GO" id="GO:0005634">
    <property type="term" value="C:nucleus"/>
    <property type="evidence" value="ECO:0007669"/>
    <property type="project" value="TreeGrafter"/>
</dbReference>
<dbReference type="InParanoid" id="B4MS51"/>
<dbReference type="HOGENOM" id="CLU_030117_2_1_1"/>
<comment type="similarity">
    <text evidence="3 10">Belongs to the damage-control phosphatase family. Sugar phosphate phosphatase III subfamily.</text>
</comment>
<comment type="catalytic activity">
    <reaction evidence="2 10">
        <text>beta-D-fructose 1-phosphate + H2O = D-fructose + phosphate</text>
        <dbReference type="Rhea" id="RHEA:35603"/>
        <dbReference type="ChEBI" id="CHEBI:15377"/>
        <dbReference type="ChEBI" id="CHEBI:37721"/>
        <dbReference type="ChEBI" id="CHEBI:43474"/>
        <dbReference type="ChEBI" id="CHEBI:138881"/>
    </reaction>
</comment>
<evidence type="ECO:0000256" key="4">
    <source>
        <dbReference type="ARBA" id="ARBA00022596"/>
    </source>
</evidence>
<evidence type="ECO:0000256" key="5">
    <source>
        <dbReference type="ARBA" id="ARBA00022723"/>
    </source>
</evidence>
<comment type="function">
    <text evidence="8 10">Metal-dependent phosphatase that shows phosphatase activity against several substrates, including fructose-1-phosphate and fructose-6-phosphate. Its preference for fructose-1-phosphate, a strong glycating agent that causes DNA damage rather than a canonical yeast metabolite, suggests a damage-control function in hexose phosphate metabolism. Has also been shown to have O-methyltransferase activity that methylates glutamate residues of target proteins to form gamma-glutamyl methyl ester residues. Possibly methylates PCNA, suggesting it is involved in the DNA damage response.</text>
</comment>
<dbReference type="SUPFAM" id="SSF111321">
    <property type="entry name" value="AF1104-like"/>
    <property type="match status" value="1"/>
</dbReference>
<dbReference type="OrthoDB" id="541375at2759"/>
<name>B4MS51_DROWI</name>
<dbReference type="STRING" id="7260.B4MS51"/>
<keyword evidence="10" id="KW-0489">Methyltransferase</keyword>
<dbReference type="GO" id="GO:0008983">
    <property type="term" value="F:protein-glutamate O-methyltransferase activity"/>
    <property type="evidence" value="ECO:0007669"/>
    <property type="project" value="RHEA"/>
</dbReference>
<sequence length="388" mass="45791">MDVICFLQEDEPRLIQEYGEYVHFDLKRIIWSLTILHQDISENRLLTVFHGKAPDTQSWNKFLLGLYEEKNQWLSAVWLHAECYMYRRIWAIFNRSYTLKNYDYFSQQKISGAILYKDLMLNARNSTKGLERSEENLQFMLQLSLWGNQNWDLSREEDILTLIDEQEHNLLVDESAICWRLLTETTLKPIYLDIVCNNAGFELFADFLLAEYIIETGLAQRVRFHVKPIPWFIKDATQLDITWLLRYLCTHEFPQLAAFGRRLRGFVRDRSIIICKDTNFWTSPREFSAMKKLCPCLYLTLSEASLVIFKGDHNYRKLLGDINWDWVTPFKDCLKGFLPTSLCALRPIKTDIYCGLPTCMVEWQTDDNPKWMTTGEKAVIQVAIKSRP</sequence>
<proteinExistence type="inferred from homology"/>
<comment type="catalytic activity">
    <reaction evidence="1 10">
        <text>L-glutamyl-[protein] + S-adenosyl-L-methionine = [protein]-L-glutamate 5-O-methyl ester + S-adenosyl-L-homocysteine</text>
        <dbReference type="Rhea" id="RHEA:24452"/>
        <dbReference type="Rhea" id="RHEA-COMP:10208"/>
        <dbReference type="Rhea" id="RHEA-COMP:10311"/>
        <dbReference type="ChEBI" id="CHEBI:29973"/>
        <dbReference type="ChEBI" id="CHEBI:57856"/>
        <dbReference type="ChEBI" id="CHEBI:59789"/>
        <dbReference type="ChEBI" id="CHEBI:82795"/>
    </reaction>
</comment>
<organism evidence="12 13">
    <name type="scientific">Drosophila willistoni</name>
    <name type="common">Fruit fly</name>
    <dbReference type="NCBI Taxonomy" id="7260"/>
    <lineage>
        <taxon>Eukaryota</taxon>
        <taxon>Metazoa</taxon>
        <taxon>Ecdysozoa</taxon>
        <taxon>Arthropoda</taxon>
        <taxon>Hexapoda</taxon>
        <taxon>Insecta</taxon>
        <taxon>Pterygota</taxon>
        <taxon>Neoptera</taxon>
        <taxon>Endopterygota</taxon>
        <taxon>Diptera</taxon>
        <taxon>Brachycera</taxon>
        <taxon>Muscomorpha</taxon>
        <taxon>Ephydroidea</taxon>
        <taxon>Drosophilidae</taxon>
        <taxon>Drosophila</taxon>
        <taxon>Sophophora</taxon>
    </lineage>
</organism>
<keyword evidence="10" id="KW-0808">Transferase</keyword>
<reference evidence="12 13" key="1">
    <citation type="journal article" date="2007" name="Nature">
        <title>Evolution of genes and genomes on the Drosophila phylogeny.</title>
        <authorList>
            <consortium name="Drosophila 12 Genomes Consortium"/>
            <person name="Clark A.G."/>
            <person name="Eisen M.B."/>
            <person name="Smith D.R."/>
            <person name="Bergman C.M."/>
            <person name="Oliver B."/>
            <person name="Markow T.A."/>
            <person name="Kaufman T.C."/>
            <person name="Kellis M."/>
            <person name="Gelbart W."/>
            <person name="Iyer V.N."/>
            <person name="Pollard D.A."/>
            <person name="Sackton T.B."/>
            <person name="Larracuente A.M."/>
            <person name="Singh N.D."/>
            <person name="Abad J.P."/>
            <person name="Abt D.N."/>
            <person name="Adryan B."/>
            <person name="Aguade M."/>
            <person name="Akashi H."/>
            <person name="Anderson W.W."/>
            <person name="Aquadro C.F."/>
            <person name="Ardell D.H."/>
            <person name="Arguello R."/>
            <person name="Artieri C.G."/>
            <person name="Barbash D.A."/>
            <person name="Barker D."/>
            <person name="Barsanti P."/>
            <person name="Batterham P."/>
            <person name="Batzoglou S."/>
            <person name="Begun D."/>
            <person name="Bhutkar A."/>
            <person name="Blanco E."/>
            <person name="Bosak S.A."/>
            <person name="Bradley R.K."/>
            <person name="Brand A.D."/>
            <person name="Brent M.R."/>
            <person name="Brooks A.N."/>
            <person name="Brown R.H."/>
            <person name="Butlin R.K."/>
            <person name="Caggese C."/>
            <person name="Calvi B.R."/>
            <person name="Bernardo de Carvalho A."/>
            <person name="Caspi A."/>
            <person name="Castrezana S."/>
            <person name="Celniker S.E."/>
            <person name="Chang J.L."/>
            <person name="Chapple C."/>
            <person name="Chatterji S."/>
            <person name="Chinwalla A."/>
            <person name="Civetta A."/>
            <person name="Clifton S.W."/>
            <person name="Comeron J.M."/>
            <person name="Costello J.C."/>
            <person name="Coyne J.A."/>
            <person name="Daub J."/>
            <person name="David R.G."/>
            <person name="Delcher A.L."/>
            <person name="Delehaunty K."/>
            <person name="Do C.B."/>
            <person name="Ebling H."/>
            <person name="Edwards K."/>
            <person name="Eickbush T."/>
            <person name="Evans J.D."/>
            <person name="Filipski A."/>
            <person name="Findeiss S."/>
            <person name="Freyhult E."/>
            <person name="Fulton L."/>
            <person name="Fulton R."/>
            <person name="Garcia A.C."/>
            <person name="Gardiner A."/>
            <person name="Garfield D.A."/>
            <person name="Garvin B.E."/>
            <person name="Gibson G."/>
            <person name="Gilbert D."/>
            <person name="Gnerre S."/>
            <person name="Godfrey J."/>
            <person name="Good R."/>
            <person name="Gotea V."/>
            <person name="Gravely B."/>
            <person name="Greenberg A.J."/>
            <person name="Griffiths-Jones S."/>
            <person name="Gross S."/>
            <person name="Guigo R."/>
            <person name="Gustafson E.A."/>
            <person name="Haerty W."/>
            <person name="Hahn M.W."/>
            <person name="Halligan D.L."/>
            <person name="Halpern A.L."/>
            <person name="Halter G.M."/>
            <person name="Han M.V."/>
            <person name="Heger A."/>
            <person name="Hillier L."/>
            <person name="Hinrichs A.S."/>
            <person name="Holmes I."/>
            <person name="Hoskins R.A."/>
            <person name="Hubisz M.J."/>
            <person name="Hultmark D."/>
            <person name="Huntley M.A."/>
            <person name="Jaffe D.B."/>
            <person name="Jagadeeshan S."/>
            <person name="Jeck W.R."/>
            <person name="Johnson J."/>
            <person name="Jones C.D."/>
            <person name="Jordan W.C."/>
            <person name="Karpen G.H."/>
            <person name="Kataoka E."/>
            <person name="Keightley P.D."/>
            <person name="Kheradpour P."/>
            <person name="Kirkness E.F."/>
            <person name="Koerich L.B."/>
            <person name="Kristiansen K."/>
            <person name="Kudrna D."/>
            <person name="Kulathinal R.J."/>
            <person name="Kumar S."/>
            <person name="Kwok R."/>
            <person name="Lander E."/>
            <person name="Langley C.H."/>
            <person name="Lapoint R."/>
            <person name="Lazzaro B.P."/>
            <person name="Lee S.J."/>
            <person name="Levesque L."/>
            <person name="Li R."/>
            <person name="Lin C.F."/>
            <person name="Lin M.F."/>
            <person name="Lindblad-Toh K."/>
            <person name="Llopart A."/>
            <person name="Long M."/>
            <person name="Low L."/>
            <person name="Lozovsky E."/>
            <person name="Lu J."/>
            <person name="Luo M."/>
            <person name="Machado C.A."/>
            <person name="Makalowski W."/>
            <person name="Marzo M."/>
            <person name="Matsuda M."/>
            <person name="Matzkin L."/>
            <person name="McAllister B."/>
            <person name="McBride C.S."/>
            <person name="McKernan B."/>
            <person name="McKernan K."/>
            <person name="Mendez-Lago M."/>
            <person name="Minx P."/>
            <person name="Mollenhauer M.U."/>
            <person name="Montooth K."/>
            <person name="Mount S.M."/>
            <person name="Mu X."/>
            <person name="Myers E."/>
            <person name="Negre B."/>
            <person name="Newfeld S."/>
            <person name="Nielsen R."/>
            <person name="Noor M.A."/>
            <person name="O'Grady P."/>
            <person name="Pachter L."/>
            <person name="Papaceit M."/>
            <person name="Parisi M.J."/>
            <person name="Parisi M."/>
            <person name="Parts L."/>
            <person name="Pedersen J.S."/>
            <person name="Pesole G."/>
            <person name="Phillippy A.M."/>
            <person name="Ponting C.P."/>
            <person name="Pop M."/>
            <person name="Porcelli D."/>
            <person name="Powell J.R."/>
            <person name="Prohaska S."/>
            <person name="Pruitt K."/>
            <person name="Puig M."/>
            <person name="Quesneville H."/>
            <person name="Ram K.R."/>
            <person name="Rand D."/>
            <person name="Rasmussen M.D."/>
            <person name="Reed L.K."/>
            <person name="Reenan R."/>
            <person name="Reily A."/>
            <person name="Remington K.A."/>
            <person name="Rieger T.T."/>
            <person name="Ritchie M.G."/>
            <person name="Robin C."/>
            <person name="Rogers Y.H."/>
            <person name="Rohde C."/>
            <person name="Rozas J."/>
            <person name="Rubenfield M.J."/>
            <person name="Ruiz A."/>
            <person name="Russo S."/>
            <person name="Salzberg S.L."/>
            <person name="Sanchez-Gracia A."/>
            <person name="Saranga D.J."/>
            <person name="Sato H."/>
            <person name="Schaeffer S.W."/>
            <person name="Schatz M.C."/>
            <person name="Schlenke T."/>
            <person name="Schwartz R."/>
            <person name="Segarra C."/>
            <person name="Singh R.S."/>
            <person name="Sirot L."/>
            <person name="Sirota M."/>
            <person name="Sisneros N.B."/>
            <person name="Smith C.D."/>
            <person name="Smith T.F."/>
            <person name="Spieth J."/>
            <person name="Stage D.E."/>
            <person name="Stark A."/>
            <person name="Stephan W."/>
            <person name="Strausberg R.L."/>
            <person name="Strempel S."/>
            <person name="Sturgill D."/>
            <person name="Sutton G."/>
            <person name="Sutton G.G."/>
            <person name="Tao W."/>
            <person name="Teichmann S."/>
            <person name="Tobari Y.N."/>
            <person name="Tomimura Y."/>
            <person name="Tsolas J.M."/>
            <person name="Valente V.L."/>
            <person name="Venter E."/>
            <person name="Venter J.C."/>
            <person name="Vicario S."/>
            <person name="Vieira F.G."/>
            <person name="Vilella A.J."/>
            <person name="Villasante A."/>
            <person name="Walenz B."/>
            <person name="Wang J."/>
            <person name="Wasserman M."/>
            <person name="Watts T."/>
            <person name="Wilson D."/>
            <person name="Wilson R.K."/>
            <person name="Wing R.A."/>
            <person name="Wolfner M.F."/>
            <person name="Wong A."/>
            <person name="Wong G.K."/>
            <person name="Wu C.I."/>
            <person name="Wu G."/>
            <person name="Yamamoto D."/>
            <person name="Yang H.P."/>
            <person name="Yang S.P."/>
            <person name="Yorke J.A."/>
            <person name="Yoshida K."/>
            <person name="Zdobnov E."/>
            <person name="Zhang P."/>
            <person name="Zhang Y."/>
            <person name="Zimin A.V."/>
            <person name="Baldwin J."/>
            <person name="Abdouelleil A."/>
            <person name="Abdulkadir J."/>
            <person name="Abebe A."/>
            <person name="Abera B."/>
            <person name="Abreu J."/>
            <person name="Acer S.C."/>
            <person name="Aftuck L."/>
            <person name="Alexander A."/>
            <person name="An P."/>
            <person name="Anderson E."/>
            <person name="Anderson S."/>
            <person name="Arachi H."/>
            <person name="Azer M."/>
            <person name="Bachantsang P."/>
            <person name="Barry A."/>
            <person name="Bayul T."/>
            <person name="Berlin A."/>
            <person name="Bessette D."/>
            <person name="Bloom T."/>
            <person name="Blye J."/>
            <person name="Boguslavskiy L."/>
            <person name="Bonnet C."/>
            <person name="Boukhgalter B."/>
            <person name="Bourzgui I."/>
            <person name="Brown A."/>
            <person name="Cahill P."/>
            <person name="Channer S."/>
            <person name="Cheshatsang Y."/>
            <person name="Chuda L."/>
            <person name="Citroen M."/>
            <person name="Collymore A."/>
            <person name="Cooke P."/>
            <person name="Costello M."/>
            <person name="D'Aco K."/>
            <person name="Daza R."/>
            <person name="De Haan G."/>
            <person name="DeGray S."/>
            <person name="DeMaso C."/>
            <person name="Dhargay N."/>
            <person name="Dooley K."/>
            <person name="Dooley E."/>
            <person name="Doricent M."/>
            <person name="Dorje P."/>
            <person name="Dorjee K."/>
            <person name="Dupes A."/>
            <person name="Elong R."/>
            <person name="Falk J."/>
            <person name="Farina A."/>
            <person name="Faro S."/>
            <person name="Ferguson D."/>
            <person name="Fisher S."/>
            <person name="Foley C.D."/>
            <person name="Franke A."/>
            <person name="Friedrich D."/>
            <person name="Gadbois L."/>
            <person name="Gearin G."/>
            <person name="Gearin C.R."/>
            <person name="Giannoukos G."/>
            <person name="Goode T."/>
            <person name="Graham J."/>
            <person name="Grandbois E."/>
            <person name="Grewal S."/>
            <person name="Gyaltsen K."/>
            <person name="Hafez N."/>
            <person name="Hagos B."/>
            <person name="Hall J."/>
            <person name="Henson C."/>
            <person name="Hollinger A."/>
            <person name="Honan T."/>
            <person name="Huard M.D."/>
            <person name="Hughes L."/>
            <person name="Hurhula B."/>
            <person name="Husby M.E."/>
            <person name="Kamat A."/>
            <person name="Kanga B."/>
            <person name="Kashin S."/>
            <person name="Khazanovich D."/>
            <person name="Kisner P."/>
            <person name="Lance K."/>
            <person name="Lara M."/>
            <person name="Lee W."/>
            <person name="Lennon N."/>
            <person name="Letendre F."/>
            <person name="LeVine R."/>
            <person name="Lipovsky A."/>
            <person name="Liu X."/>
            <person name="Liu J."/>
            <person name="Liu S."/>
            <person name="Lokyitsang T."/>
            <person name="Lokyitsang Y."/>
            <person name="Lubonja R."/>
            <person name="Lui A."/>
            <person name="MacDonald P."/>
            <person name="Magnisalis V."/>
            <person name="Maru K."/>
            <person name="Matthews C."/>
            <person name="McCusker W."/>
            <person name="McDonough S."/>
            <person name="Mehta T."/>
            <person name="Meldrim J."/>
            <person name="Meneus L."/>
            <person name="Mihai O."/>
            <person name="Mihalev A."/>
            <person name="Mihova T."/>
            <person name="Mittelman R."/>
            <person name="Mlenga V."/>
            <person name="Montmayeur A."/>
            <person name="Mulrain L."/>
            <person name="Navidi A."/>
            <person name="Naylor J."/>
            <person name="Negash T."/>
            <person name="Nguyen T."/>
            <person name="Nguyen N."/>
            <person name="Nicol R."/>
            <person name="Norbu C."/>
            <person name="Norbu N."/>
            <person name="Novod N."/>
            <person name="O'Neill B."/>
            <person name="Osman S."/>
            <person name="Markiewicz E."/>
            <person name="Oyono O.L."/>
            <person name="Patti C."/>
            <person name="Phunkhang P."/>
            <person name="Pierre F."/>
            <person name="Priest M."/>
            <person name="Raghuraman S."/>
            <person name="Rege F."/>
            <person name="Reyes R."/>
            <person name="Rise C."/>
            <person name="Rogov P."/>
            <person name="Ross K."/>
            <person name="Ryan E."/>
            <person name="Settipalli S."/>
            <person name="Shea T."/>
            <person name="Sherpa N."/>
            <person name="Shi L."/>
            <person name="Shih D."/>
            <person name="Sparrow T."/>
            <person name="Spaulding J."/>
            <person name="Stalker J."/>
            <person name="Stange-Thomann N."/>
            <person name="Stavropoulos S."/>
            <person name="Stone C."/>
            <person name="Strader C."/>
            <person name="Tesfaye S."/>
            <person name="Thomson T."/>
            <person name="Thoulutsang Y."/>
            <person name="Thoulutsang D."/>
            <person name="Topham K."/>
            <person name="Topping I."/>
            <person name="Tsamla T."/>
            <person name="Vassiliev H."/>
            <person name="Vo A."/>
            <person name="Wangchuk T."/>
            <person name="Wangdi T."/>
            <person name="Weiand M."/>
            <person name="Wilkinson J."/>
            <person name="Wilson A."/>
            <person name="Yadav S."/>
            <person name="Young G."/>
            <person name="Yu Q."/>
            <person name="Zembek L."/>
            <person name="Zhong D."/>
            <person name="Zimmer A."/>
            <person name="Zwirko Z."/>
            <person name="Jaffe D.B."/>
            <person name="Alvarez P."/>
            <person name="Brockman W."/>
            <person name="Butler J."/>
            <person name="Chin C."/>
            <person name="Gnerre S."/>
            <person name="Grabherr M."/>
            <person name="Kleber M."/>
            <person name="Mauceli E."/>
            <person name="MacCallum I."/>
        </authorList>
    </citation>
    <scope>NUCLEOTIDE SEQUENCE [LARGE SCALE GENOMIC DNA]</scope>
    <source>
        <strain evidence="13">Tucson 14030-0811.24</strain>
    </source>
</reference>
<evidence type="ECO:0000259" key="11">
    <source>
        <dbReference type="Pfam" id="PF01937"/>
    </source>
</evidence>
<evidence type="ECO:0000256" key="10">
    <source>
        <dbReference type="RuleBase" id="RU367030"/>
    </source>
</evidence>
<dbReference type="GO" id="GO:0032259">
    <property type="term" value="P:methylation"/>
    <property type="evidence" value="ECO:0007669"/>
    <property type="project" value="UniProtKB-KW"/>
</dbReference>
<dbReference type="Proteomes" id="UP000007798">
    <property type="component" value="Unassembled WGS sequence"/>
</dbReference>
<keyword evidence="7 10" id="KW-0464">Manganese</keyword>
<dbReference type="InterPro" id="IPR036075">
    <property type="entry name" value="ARMT-1-like_metal-bd_sf"/>
</dbReference>
<dbReference type="SMR" id="B4MS51"/>
<evidence type="ECO:0000256" key="8">
    <source>
        <dbReference type="ARBA" id="ARBA00045980"/>
    </source>
</evidence>
<evidence type="ECO:0000256" key="9">
    <source>
        <dbReference type="ARBA" id="ARBA00048809"/>
    </source>
</evidence>
<dbReference type="PANTHER" id="PTHR12260:SF6">
    <property type="entry name" value="DAMAGE-CONTROL PHOSPHATASE ARMT1"/>
    <property type="match status" value="1"/>
</dbReference>